<evidence type="ECO:0008006" key="4">
    <source>
        <dbReference type="Google" id="ProtNLM"/>
    </source>
</evidence>
<keyword evidence="1" id="KW-0472">Membrane</keyword>
<keyword evidence="1" id="KW-0812">Transmembrane</keyword>
<reference evidence="2 3" key="1">
    <citation type="submission" date="2020-02" db="EMBL/GenBank/DDBJ databases">
        <title>Genome assembly of a novel Clostridium senegalense strain.</title>
        <authorList>
            <person name="Gupta T.B."/>
            <person name="Jauregui R."/>
            <person name="Maclean P."/>
            <person name="Nawarathana A."/>
            <person name="Brightwell G."/>
        </authorList>
    </citation>
    <scope>NUCLEOTIDE SEQUENCE [LARGE SCALE GENOMIC DNA]</scope>
    <source>
        <strain evidence="2 3">AGRFS4</strain>
    </source>
</reference>
<evidence type="ECO:0000256" key="1">
    <source>
        <dbReference type="SAM" id="Phobius"/>
    </source>
</evidence>
<protein>
    <recommendedName>
        <fullName evidence="4">Zinc ribbon domain-containing protein</fullName>
    </recommendedName>
</protein>
<dbReference type="Proteomes" id="UP000481872">
    <property type="component" value="Unassembled WGS sequence"/>
</dbReference>
<accession>A0A6M0H6K4</accession>
<dbReference type="EMBL" id="JAAGPU010000029">
    <property type="protein sequence ID" value="NEU05934.1"/>
    <property type="molecule type" value="Genomic_DNA"/>
</dbReference>
<dbReference type="RefSeq" id="WP_061995254.1">
    <property type="nucleotide sequence ID" value="NZ_JAAGPU010000029.1"/>
</dbReference>
<dbReference type="AlphaFoldDB" id="A0A6M0H6K4"/>
<feature type="transmembrane region" description="Helical" evidence="1">
    <location>
        <begin position="138"/>
        <end position="161"/>
    </location>
</feature>
<dbReference type="InterPro" id="IPR046283">
    <property type="entry name" value="DUF6320"/>
</dbReference>
<feature type="transmembrane region" description="Helical" evidence="1">
    <location>
        <begin position="57"/>
        <end position="80"/>
    </location>
</feature>
<feature type="transmembrane region" description="Helical" evidence="1">
    <location>
        <begin position="202"/>
        <end position="220"/>
    </location>
</feature>
<proteinExistence type="predicted"/>
<name>A0A6M0H6K4_9CLOT</name>
<comment type="caution">
    <text evidence="2">The sequence shown here is derived from an EMBL/GenBank/DDBJ whole genome shotgun (WGS) entry which is preliminary data.</text>
</comment>
<dbReference type="Pfam" id="PF19845">
    <property type="entry name" value="DUF6320"/>
    <property type="match status" value="1"/>
</dbReference>
<sequence length="238" mass="27514">MSYCPKCGVEVNSNAKKCPLCKFSLPYIDTNSSESFSDSFPNAINIYNKKVKEFKKILFSIIKAFCICSMFITLFCNFYISGKLTWSKYSTVCIVAAMFYFYLMLDLQWKFKNFIIGFGLNTFILILLLDIFDGKLSWSIKLGLPFIVMTICLLSICYEVFRIAKHKYFNVAGYTLIALSLYCIGIDGFVSLTLYNLFKLRWSLLVTIVLLPLGLVLIYIHHKLPVEYKIKLKKKLHI</sequence>
<keyword evidence="1" id="KW-1133">Transmembrane helix</keyword>
<feature type="transmembrane region" description="Helical" evidence="1">
    <location>
        <begin position="86"/>
        <end position="105"/>
    </location>
</feature>
<feature type="transmembrane region" description="Helical" evidence="1">
    <location>
        <begin position="114"/>
        <end position="132"/>
    </location>
</feature>
<evidence type="ECO:0000313" key="2">
    <source>
        <dbReference type="EMBL" id="NEU05934.1"/>
    </source>
</evidence>
<organism evidence="2 3">
    <name type="scientific">Clostridium senegalense</name>
    <dbReference type="NCBI Taxonomy" id="1465809"/>
    <lineage>
        <taxon>Bacteria</taxon>
        <taxon>Bacillati</taxon>
        <taxon>Bacillota</taxon>
        <taxon>Clostridia</taxon>
        <taxon>Eubacteriales</taxon>
        <taxon>Clostridiaceae</taxon>
        <taxon>Clostridium</taxon>
    </lineage>
</organism>
<feature type="transmembrane region" description="Helical" evidence="1">
    <location>
        <begin position="168"/>
        <end position="190"/>
    </location>
</feature>
<keyword evidence="3" id="KW-1185">Reference proteome</keyword>
<evidence type="ECO:0000313" key="3">
    <source>
        <dbReference type="Proteomes" id="UP000481872"/>
    </source>
</evidence>
<gene>
    <name evidence="2" type="ORF">G3M99_13945</name>
</gene>